<protein>
    <recommendedName>
        <fullName evidence="7">Aminoacyl-transfer RNA synthetases class-II family profile domain-containing protein</fullName>
    </recommendedName>
</protein>
<dbReference type="Gene3D" id="3.30.1360.30">
    <property type="entry name" value="GAD-like domain"/>
    <property type="match status" value="1"/>
</dbReference>
<keyword evidence="3" id="KW-0547">Nucleotide-binding</keyword>
<dbReference type="InterPro" id="IPR047090">
    <property type="entry name" value="AspRS_core"/>
</dbReference>
<dbReference type="CDD" id="cd04317">
    <property type="entry name" value="EcAspRS_like_N"/>
    <property type="match status" value="1"/>
</dbReference>
<gene>
    <name evidence="8" type="ORF">BGZ80_007027</name>
</gene>
<dbReference type="Pfam" id="PF00152">
    <property type="entry name" value="tRNA-synt_2"/>
    <property type="match status" value="1"/>
</dbReference>
<evidence type="ECO:0000256" key="3">
    <source>
        <dbReference type="ARBA" id="ARBA00022741"/>
    </source>
</evidence>
<feature type="domain" description="Aminoacyl-transfer RNA synthetases class-II family profile" evidence="7">
    <location>
        <begin position="230"/>
        <end position="638"/>
    </location>
</feature>
<dbReference type="Proteomes" id="UP000703661">
    <property type="component" value="Unassembled WGS sequence"/>
</dbReference>
<dbReference type="InterPro" id="IPR004364">
    <property type="entry name" value="Aa-tRNA-synt_II"/>
</dbReference>
<dbReference type="InterPro" id="IPR004115">
    <property type="entry name" value="GAD-like_sf"/>
</dbReference>
<evidence type="ECO:0000256" key="1">
    <source>
        <dbReference type="ARBA" id="ARBA00006303"/>
    </source>
</evidence>
<dbReference type="GO" id="GO:0005739">
    <property type="term" value="C:mitochondrion"/>
    <property type="evidence" value="ECO:0007669"/>
    <property type="project" value="TreeGrafter"/>
</dbReference>
<evidence type="ECO:0000313" key="8">
    <source>
        <dbReference type="EMBL" id="KAG0018553.1"/>
    </source>
</evidence>
<dbReference type="NCBIfam" id="TIGR00459">
    <property type="entry name" value="aspS_bact"/>
    <property type="match status" value="1"/>
</dbReference>
<comment type="similarity">
    <text evidence="1">Belongs to the class-II aminoacyl-tRNA synthetase family. Type 1 subfamily.</text>
</comment>
<dbReference type="PANTHER" id="PTHR22594">
    <property type="entry name" value="ASPARTYL/LYSYL-TRNA SYNTHETASE"/>
    <property type="match status" value="1"/>
</dbReference>
<dbReference type="InterPro" id="IPR004524">
    <property type="entry name" value="Asp-tRNA-ligase_1"/>
</dbReference>
<keyword evidence="2" id="KW-0436">Ligase</keyword>
<keyword evidence="4" id="KW-0067">ATP-binding</keyword>
<dbReference type="HAMAP" id="MF_00044">
    <property type="entry name" value="Asp_tRNA_synth_type1"/>
    <property type="match status" value="1"/>
</dbReference>
<dbReference type="Gene3D" id="3.30.930.10">
    <property type="entry name" value="Bira Bifunctional Protein, Domain 2"/>
    <property type="match status" value="1"/>
</dbReference>
<dbReference type="EMBL" id="JAAAID010000353">
    <property type="protein sequence ID" value="KAG0018553.1"/>
    <property type="molecule type" value="Genomic_DNA"/>
</dbReference>
<keyword evidence="5" id="KW-0648">Protein biosynthesis</keyword>
<evidence type="ECO:0000259" key="7">
    <source>
        <dbReference type="PROSITE" id="PS50862"/>
    </source>
</evidence>
<keyword evidence="9" id="KW-1185">Reference proteome</keyword>
<evidence type="ECO:0000313" key="9">
    <source>
        <dbReference type="Proteomes" id="UP000703661"/>
    </source>
</evidence>
<accession>A0A9P6T1L6</accession>
<evidence type="ECO:0000256" key="4">
    <source>
        <dbReference type="ARBA" id="ARBA00022840"/>
    </source>
</evidence>
<proteinExistence type="inferred from homology"/>
<dbReference type="AlphaFoldDB" id="A0A9P6T1L6"/>
<sequence length="667" mass="74255">MHAIRVRHAVQAIRRLTPRPDRLTRSTLPLPTAMAHPRSLSRHSSTNVTHSIGALESFADLQTELLDGVTFGEYPKRTHKCGDLNKTNVGERVVLTGWAQGIRKFSDELIFLPLRDHSGTVQLVLKGSGQDDEITRKCLEDLTVESVICIEGNVVARDKGAVNPRMSTGDIEIELAKVRVLNKTHKSLPFLPSNQSLASEEVRLKHRCLDLRRPTLQKNLRQRSLAAWVVRDYLLQQDFVEVETPMLFKSTPEGAREFVVPTRSSGSFYALPQSPQQYKQLLMASGVDRYFQIAKCFRDEDLRADRQPEFTQIDLEVSFGSARDIQTIVEGLVRSVWQKTLNVDPLEKMASFPRMNYQVAMSKYGSDKPDTRFGLEIRHVADITGNSILEGIVLKGGMKLPGSDLKRIAQLENKALPVVKINEKNIDSWLHKLPFTHQINGPIEQSKVNSTLGVQVGDTIILNTRPEFLSGGQTVLGKVRLELANTLQSKGLLEIPNTQYNFLWVEGFPLFSPAEDTPAAETGSGRLTATHHPFTAPVAEDLHLLTSSPEKVRGQHYDLVLNGVEIGGGSIRIHSPKLQSFIFEHILQMSPEETSRFSHLIDALSFGCPPHGGLALGFDRLMAILCETPSIRDVIAFPKSASGRDLVVGSPSALTERQLSEYKIRVV</sequence>
<dbReference type="PROSITE" id="PS50862">
    <property type="entry name" value="AA_TRNA_LIGASE_II"/>
    <property type="match status" value="1"/>
</dbReference>
<name>A0A9P6T1L6_9FUNG</name>
<dbReference type="NCBIfam" id="NF001750">
    <property type="entry name" value="PRK00476.1"/>
    <property type="match status" value="1"/>
</dbReference>
<dbReference type="InterPro" id="IPR006195">
    <property type="entry name" value="aa-tRNA-synth_II"/>
</dbReference>
<dbReference type="GO" id="GO:0003676">
    <property type="term" value="F:nucleic acid binding"/>
    <property type="evidence" value="ECO:0007669"/>
    <property type="project" value="InterPro"/>
</dbReference>
<keyword evidence="6" id="KW-0030">Aminoacyl-tRNA synthetase</keyword>
<dbReference type="CDD" id="cd00777">
    <property type="entry name" value="AspRS_core"/>
    <property type="match status" value="1"/>
</dbReference>
<dbReference type="SUPFAM" id="SSF55681">
    <property type="entry name" value="Class II aaRS and biotin synthetases"/>
    <property type="match status" value="1"/>
</dbReference>
<dbReference type="PANTHER" id="PTHR22594:SF5">
    <property type="entry name" value="ASPARTATE--TRNA LIGASE, MITOCHONDRIAL"/>
    <property type="match status" value="1"/>
</dbReference>
<dbReference type="GO" id="GO:0004815">
    <property type="term" value="F:aspartate-tRNA ligase activity"/>
    <property type="evidence" value="ECO:0007669"/>
    <property type="project" value="TreeGrafter"/>
</dbReference>
<dbReference type="InterPro" id="IPR045864">
    <property type="entry name" value="aa-tRNA-synth_II/BPL/LPL"/>
</dbReference>
<reference evidence="8" key="1">
    <citation type="journal article" date="2020" name="Fungal Divers.">
        <title>Resolving the Mortierellaceae phylogeny through synthesis of multi-gene phylogenetics and phylogenomics.</title>
        <authorList>
            <person name="Vandepol N."/>
            <person name="Liber J."/>
            <person name="Desiro A."/>
            <person name="Na H."/>
            <person name="Kennedy M."/>
            <person name="Barry K."/>
            <person name="Grigoriev I.V."/>
            <person name="Miller A.N."/>
            <person name="O'Donnell K."/>
            <person name="Stajich J.E."/>
            <person name="Bonito G."/>
        </authorList>
    </citation>
    <scope>NUCLEOTIDE SEQUENCE</scope>
    <source>
        <strain evidence="8">NRRL 2769</strain>
    </source>
</reference>
<dbReference type="InterPro" id="IPR002312">
    <property type="entry name" value="Asp/Asn-tRNA-synth_IIb"/>
</dbReference>
<dbReference type="InterPro" id="IPR004365">
    <property type="entry name" value="NA-bd_OB_tRNA"/>
</dbReference>
<evidence type="ECO:0000256" key="2">
    <source>
        <dbReference type="ARBA" id="ARBA00022598"/>
    </source>
</evidence>
<dbReference type="GO" id="GO:0006422">
    <property type="term" value="P:aspartyl-tRNA aminoacylation"/>
    <property type="evidence" value="ECO:0007669"/>
    <property type="project" value="TreeGrafter"/>
</dbReference>
<dbReference type="PRINTS" id="PR01042">
    <property type="entry name" value="TRNASYNTHASP"/>
</dbReference>
<dbReference type="GO" id="GO:0005524">
    <property type="term" value="F:ATP binding"/>
    <property type="evidence" value="ECO:0007669"/>
    <property type="project" value="UniProtKB-KW"/>
</dbReference>
<organism evidence="8 9">
    <name type="scientific">Entomortierella chlamydospora</name>
    <dbReference type="NCBI Taxonomy" id="101097"/>
    <lineage>
        <taxon>Eukaryota</taxon>
        <taxon>Fungi</taxon>
        <taxon>Fungi incertae sedis</taxon>
        <taxon>Mucoromycota</taxon>
        <taxon>Mortierellomycotina</taxon>
        <taxon>Mortierellomycetes</taxon>
        <taxon>Mortierellales</taxon>
        <taxon>Mortierellaceae</taxon>
        <taxon>Entomortierella</taxon>
    </lineage>
</organism>
<dbReference type="Pfam" id="PF01336">
    <property type="entry name" value="tRNA_anti-codon"/>
    <property type="match status" value="1"/>
</dbReference>
<dbReference type="SUPFAM" id="SSF50249">
    <property type="entry name" value="Nucleic acid-binding proteins"/>
    <property type="match status" value="1"/>
</dbReference>
<dbReference type="InterPro" id="IPR047089">
    <property type="entry name" value="Asp-tRNA-ligase_1_N"/>
</dbReference>
<evidence type="ECO:0000256" key="6">
    <source>
        <dbReference type="ARBA" id="ARBA00023146"/>
    </source>
</evidence>
<comment type="caution">
    <text evidence="8">The sequence shown here is derived from an EMBL/GenBank/DDBJ whole genome shotgun (WGS) entry which is preliminary data.</text>
</comment>
<evidence type="ECO:0000256" key="5">
    <source>
        <dbReference type="ARBA" id="ARBA00022917"/>
    </source>
</evidence>
<dbReference type="InterPro" id="IPR012340">
    <property type="entry name" value="NA-bd_OB-fold"/>
</dbReference>
<dbReference type="Gene3D" id="2.40.50.140">
    <property type="entry name" value="Nucleic acid-binding proteins"/>
    <property type="match status" value="1"/>
</dbReference>